<organism evidence="2 3">
    <name type="scientific">Varanus komodoensis</name>
    <name type="common">Komodo dragon</name>
    <dbReference type="NCBI Taxonomy" id="61221"/>
    <lineage>
        <taxon>Eukaryota</taxon>
        <taxon>Metazoa</taxon>
        <taxon>Chordata</taxon>
        <taxon>Craniata</taxon>
        <taxon>Vertebrata</taxon>
        <taxon>Euteleostomi</taxon>
        <taxon>Lepidosauria</taxon>
        <taxon>Squamata</taxon>
        <taxon>Bifurcata</taxon>
        <taxon>Unidentata</taxon>
        <taxon>Episquamata</taxon>
        <taxon>Toxicofera</taxon>
        <taxon>Anguimorpha</taxon>
        <taxon>Paleoanguimorpha</taxon>
        <taxon>Varanoidea</taxon>
        <taxon>Varanidae</taxon>
        <taxon>Varanus</taxon>
    </lineage>
</organism>
<dbReference type="AlphaFoldDB" id="A0A8D2LGL2"/>
<feature type="compositionally biased region" description="Low complexity" evidence="1">
    <location>
        <begin position="71"/>
        <end position="89"/>
    </location>
</feature>
<accession>A0A8D2LGL2</accession>
<evidence type="ECO:0000256" key="1">
    <source>
        <dbReference type="SAM" id="MobiDB-lite"/>
    </source>
</evidence>
<evidence type="ECO:0000313" key="2">
    <source>
        <dbReference type="Ensembl" id="ENSVKKP00000022090.1"/>
    </source>
</evidence>
<proteinExistence type="predicted"/>
<dbReference type="OMA" id="RWTCLEF"/>
<evidence type="ECO:0000313" key="3">
    <source>
        <dbReference type="Proteomes" id="UP000694545"/>
    </source>
</evidence>
<reference evidence="2" key="1">
    <citation type="submission" date="2025-08" db="UniProtKB">
        <authorList>
            <consortium name="Ensembl"/>
        </authorList>
    </citation>
    <scope>IDENTIFICATION</scope>
</reference>
<sequence>MAQASGRAEHAHGSAKVPPASPAGLGRFQPGAGGRAVVPVRVGGTGPGGPGSGSTAARVPPWAGEGRTGNGPSAPGSPGAAPAPPGAAASRFRVVKLDQGPGEPYRRGRWTCRDFYEQEAEHPPAGRLADSARHPQSLDSRLEAAGLLVRPPSPFSPQPGRRGAGLQAHLVLPGPGAPGHQARSLGGGLPWGPQAGREGDATGPPPGSPSPQNPQPEDRGTPCSRLPPSSEAPVGPGLPLRQPATGPRSPGQHPAPRRAAPAPQASGLVLARALSRQGPTRESRSRPSSPAPPLFRDGSPSRRTSDPFGAARLSLARSVLGMGAAHDSDDER</sequence>
<dbReference type="PANTHER" id="PTHR47610:SF1">
    <property type="entry name" value="TSC22 DOMAIN FAMILY PROTEIN 4"/>
    <property type="match status" value="1"/>
</dbReference>
<dbReference type="InterPro" id="IPR042553">
    <property type="entry name" value="TSC22D4"/>
</dbReference>
<reference evidence="2" key="2">
    <citation type="submission" date="2025-09" db="UniProtKB">
        <authorList>
            <consortium name="Ensembl"/>
        </authorList>
    </citation>
    <scope>IDENTIFICATION</scope>
</reference>
<dbReference type="GO" id="GO:0006970">
    <property type="term" value="P:response to osmotic stress"/>
    <property type="evidence" value="ECO:0007669"/>
    <property type="project" value="TreeGrafter"/>
</dbReference>
<feature type="region of interest" description="Disordered" evidence="1">
    <location>
        <begin position="1"/>
        <end position="89"/>
    </location>
</feature>
<feature type="compositionally biased region" description="Pro residues" evidence="1">
    <location>
        <begin position="203"/>
        <end position="214"/>
    </location>
</feature>
<dbReference type="Proteomes" id="UP000694545">
    <property type="component" value="Unplaced"/>
</dbReference>
<dbReference type="PANTHER" id="PTHR47610">
    <property type="entry name" value="TSC22 DOMAIN FAMILY PROTEIN 4"/>
    <property type="match status" value="1"/>
</dbReference>
<protein>
    <submittedName>
        <fullName evidence="2">Uncharacterized protein</fullName>
    </submittedName>
</protein>
<name>A0A8D2LGL2_VARKO</name>
<keyword evidence="3" id="KW-1185">Reference proteome</keyword>
<dbReference type="Ensembl" id="ENSVKKT00000022639.1">
    <property type="protein sequence ID" value="ENSVKKP00000022090.1"/>
    <property type="gene ID" value="ENSVKKG00000014750.1"/>
</dbReference>
<feature type="compositionally biased region" description="Gly residues" evidence="1">
    <location>
        <begin position="43"/>
        <end position="52"/>
    </location>
</feature>
<feature type="region of interest" description="Disordered" evidence="1">
    <location>
        <begin position="117"/>
        <end position="309"/>
    </location>
</feature>